<keyword evidence="2" id="KW-0723">Serine/threonine-protein kinase</keyword>
<comment type="caution">
    <text evidence="10">The sequence shown here is derived from an EMBL/GenBank/DDBJ whole genome shotgun (WGS) entry which is preliminary data.</text>
</comment>
<evidence type="ECO:0000256" key="3">
    <source>
        <dbReference type="ARBA" id="ARBA00022679"/>
    </source>
</evidence>
<dbReference type="PROSITE" id="PS00108">
    <property type="entry name" value="PROTEIN_KINASE_ST"/>
    <property type="match status" value="1"/>
</dbReference>
<dbReference type="EMBL" id="VEPZ02001236">
    <property type="protein sequence ID" value="KAE8684614.1"/>
    <property type="molecule type" value="Genomic_DNA"/>
</dbReference>
<evidence type="ECO:0000256" key="4">
    <source>
        <dbReference type="ARBA" id="ARBA00022741"/>
    </source>
</evidence>
<dbReference type="GO" id="GO:0005524">
    <property type="term" value="F:ATP binding"/>
    <property type="evidence" value="ECO:0007669"/>
    <property type="project" value="UniProtKB-KW"/>
</dbReference>
<dbReference type="SMART" id="SM00220">
    <property type="entry name" value="S_TKc"/>
    <property type="match status" value="1"/>
</dbReference>
<dbReference type="Gene3D" id="1.10.510.10">
    <property type="entry name" value="Transferase(Phosphotransferase) domain 1"/>
    <property type="match status" value="1"/>
</dbReference>
<keyword evidence="5 10" id="KW-0418">Kinase</keyword>
<organism evidence="10 11">
    <name type="scientific">Hibiscus syriacus</name>
    <name type="common">Rose of Sharon</name>
    <dbReference type="NCBI Taxonomy" id="106335"/>
    <lineage>
        <taxon>Eukaryota</taxon>
        <taxon>Viridiplantae</taxon>
        <taxon>Streptophyta</taxon>
        <taxon>Embryophyta</taxon>
        <taxon>Tracheophyta</taxon>
        <taxon>Spermatophyta</taxon>
        <taxon>Magnoliopsida</taxon>
        <taxon>eudicotyledons</taxon>
        <taxon>Gunneridae</taxon>
        <taxon>Pentapetalae</taxon>
        <taxon>rosids</taxon>
        <taxon>malvids</taxon>
        <taxon>Malvales</taxon>
        <taxon>Malvaceae</taxon>
        <taxon>Malvoideae</taxon>
        <taxon>Hibiscus</taxon>
    </lineage>
</organism>
<dbReference type="PROSITE" id="PS50011">
    <property type="entry name" value="PROTEIN_KINASE_DOM"/>
    <property type="match status" value="1"/>
</dbReference>
<dbReference type="AlphaFoldDB" id="A0A6A2YYE7"/>
<dbReference type="SUPFAM" id="SSF56112">
    <property type="entry name" value="Protein kinase-like (PK-like)"/>
    <property type="match status" value="1"/>
</dbReference>
<comment type="catalytic activity">
    <reaction evidence="7">
        <text>L-threonyl-[protein] + ATP = O-phospho-L-threonyl-[protein] + ADP + H(+)</text>
        <dbReference type="Rhea" id="RHEA:46608"/>
        <dbReference type="Rhea" id="RHEA-COMP:11060"/>
        <dbReference type="Rhea" id="RHEA-COMP:11605"/>
        <dbReference type="ChEBI" id="CHEBI:15378"/>
        <dbReference type="ChEBI" id="CHEBI:30013"/>
        <dbReference type="ChEBI" id="CHEBI:30616"/>
        <dbReference type="ChEBI" id="CHEBI:61977"/>
        <dbReference type="ChEBI" id="CHEBI:456216"/>
        <dbReference type="EC" id="2.7.11.1"/>
    </reaction>
</comment>
<feature type="domain" description="Protein kinase" evidence="9">
    <location>
        <begin position="1"/>
        <end position="200"/>
    </location>
</feature>
<dbReference type="InterPro" id="IPR011009">
    <property type="entry name" value="Kinase-like_dom_sf"/>
</dbReference>
<gene>
    <name evidence="10" type="ORF">F3Y22_tig00111105pilonHSYRG00074</name>
</gene>
<keyword evidence="3" id="KW-0808">Transferase</keyword>
<evidence type="ECO:0000256" key="1">
    <source>
        <dbReference type="ARBA" id="ARBA00012513"/>
    </source>
</evidence>
<dbReference type="GO" id="GO:0005737">
    <property type="term" value="C:cytoplasm"/>
    <property type="evidence" value="ECO:0007669"/>
    <property type="project" value="TreeGrafter"/>
</dbReference>
<evidence type="ECO:0000259" key="9">
    <source>
        <dbReference type="PROSITE" id="PS50011"/>
    </source>
</evidence>
<reference evidence="10" key="1">
    <citation type="submission" date="2019-09" db="EMBL/GenBank/DDBJ databases">
        <title>Draft genome information of white flower Hibiscus syriacus.</title>
        <authorList>
            <person name="Kim Y.-M."/>
        </authorList>
    </citation>
    <scope>NUCLEOTIDE SEQUENCE [LARGE SCALE GENOMIC DNA]</scope>
    <source>
        <strain evidence="10">YM2019G1</strain>
    </source>
</reference>
<dbReference type="Pfam" id="PF00069">
    <property type="entry name" value="Pkinase"/>
    <property type="match status" value="1"/>
</dbReference>
<dbReference type="InterPro" id="IPR053235">
    <property type="entry name" value="Ser_Thr_kinase"/>
</dbReference>
<proteinExistence type="predicted"/>
<evidence type="ECO:0000256" key="2">
    <source>
        <dbReference type="ARBA" id="ARBA00022527"/>
    </source>
</evidence>
<keyword evidence="11" id="KW-1185">Reference proteome</keyword>
<dbReference type="PANTHER" id="PTHR24361">
    <property type="entry name" value="MITOGEN-ACTIVATED KINASE KINASE KINASE"/>
    <property type="match status" value="1"/>
</dbReference>
<dbReference type="InterPro" id="IPR000719">
    <property type="entry name" value="Prot_kinase_dom"/>
</dbReference>
<keyword evidence="4" id="KW-0547">Nucleotide-binding</keyword>
<evidence type="ECO:0000256" key="8">
    <source>
        <dbReference type="ARBA" id="ARBA00048679"/>
    </source>
</evidence>
<evidence type="ECO:0000313" key="10">
    <source>
        <dbReference type="EMBL" id="KAE8684614.1"/>
    </source>
</evidence>
<evidence type="ECO:0000256" key="5">
    <source>
        <dbReference type="ARBA" id="ARBA00022777"/>
    </source>
</evidence>
<evidence type="ECO:0000313" key="11">
    <source>
        <dbReference type="Proteomes" id="UP000436088"/>
    </source>
</evidence>
<protein>
    <recommendedName>
        <fullName evidence="1">non-specific serine/threonine protein kinase</fullName>
        <ecNumber evidence="1">2.7.11.1</ecNumber>
    </recommendedName>
</protein>
<dbReference type="PANTHER" id="PTHR24361:SF433">
    <property type="entry name" value="PROTEIN KINASE DOMAIN-CONTAINING PROTEIN"/>
    <property type="match status" value="1"/>
</dbReference>
<comment type="catalytic activity">
    <reaction evidence="8">
        <text>L-seryl-[protein] + ATP = O-phospho-L-seryl-[protein] + ADP + H(+)</text>
        <dbReference type="Rhea" id="RHEA:17989"/>
        <dbReference type="Rhea" id="RHEA-COMP:9863"/>
        <dbReference type="Rhea" id="RHEA-COMP:11604"/>
        <dbReference type="ChEBI" id="CHEBI:15378"/>
        <dbReference type="ChEBI" id="CHEBI:29999"/>
        <dbReference type="ChEBI" id="CHEBI:30616"/>
        <dbReference type="ChEBI" id="CHEBI:83421"/>
        <dbReference type="ChEBI" id="CHEBI:456216"/>
        <dbReference type="EC" id="2.7.11.1"/>
    </reaction>
</comment>
<dbReference type="Proteomes" id="UP000436088">
    <property type="component" value="Unassembled WGS sequence"/>
</dbReference>
<dbReference type="InterPro" id="IPR008271">
    <property type="entry name" value="Ser/Thr_kinase_AS"/>
</dbReference>
<sequence length="200" mass="22530">MLELGKKLRIQVIGNELEVFQWGKELKDSLSHATPNQFVNMMFVLVELYFASKVIANTQFLALSVKVFWFLICYQGYGQLCGYVENGSLANIIKPNKFGSFLESLVAVYIAQVLEGLVYLHEQGVIHRDIKGANILTTKEGLVKLAYFGVATKLNEADVIEMSGVCAASDIWSVLIMQKFDHIKYGYIFGLDNRCDVEKE</sequence>
<dbReference type="GO" id="GO:0004674">
    <property type="term" value="F:protein serine/threonine kinase activity"/>
    <property type="evidence" value="ECO:0007669"/>
    <property type="project" value="UniProtKB-KW"/>
</dbReference>
<accession>A0A6A2YYE7</accession>
<name>A0A6A2YYE7_HIBSY</name>
<keyword evidence="6" id="KW-0067">ATP-binding</keyword>
<evidence type="ECO:0000256" key="6">
    <source>
        <dbReference type="ARBA" id="ARBA00022840"/>
    </source>
</evidence>
<dbReference type="EC" id="2.7.11.1" evidence="1"/>
<evidence type="ECO:0000256" key="7">
    <source>
        <dbReference type="ARBA" id="ARBA00047899"/>
    </source>
</evidence>